<feature type="region of interest" description="Disordered" evidence="1">
    <location>
        <begin position="192"/>
        <end position="221"/>
    </location>
</feature>
<dbReference type="PANTHER" id="PTHR28535">
    <property type="entry name" value="ZINC FINGER GRF-TYPE CONTAINING 1"/>
    <property type="match status" value="1"/>
</dbReference>
<feature type="compositionally biased region" description="Basic and acidic residues" evidence="1">
    <location>
        <begin position="775"/>
        <end position="797"/>
    </location>
</feature>
<feature type="compositionally biased region" description="Polar residues" evidence="1">
    <location>
        <begin position="1106"/>
        <end position="1120"/>
    </location>
</feature>
<feature type="compositionally biased region" description="Basic residues" evidence="1">
    <location>
        <begin position="967"/>
        <end position="979"/>
    </location>
</feature>
<dbReference type="GO" id="GO:0035861">
    <property type="term" value="C:site of double-strand break"/>
    <property type="evidence" value="ECO:0007669"/>
    <property type="project" value="TreeGrafter"/>
</dbReference>
<dbReference type="Pfam" id="PF10382">
    <property type="entry name" value="ZGRF1-like_N"/>
    <property type="match status" value="1"/>
</dbReference>
<feature type="compositionally biased region" description="Basic residues" evidence="1">
    <location>
        <begin position="916"/>
        <end position="925"/>
    </location>
</feature>
<feature type="region of interest" description="Disordered" evidence="1">
    <location>
        <begin position="279"/>
        <end position="797"/>
    </location>
</feature>
<dbReference type="PANTHER" id="PTHR28535:SF1">
    <property type="entry name" value="PROTEIN ZGRF1"/>
    <property type="match status" value="1"/>
</dbReference>
<sequence>MSHAVRRIPPAAPATTRDAHPTTATVLDYNCLFTHDLKRKQKRWQDGKLKYHSYNRKIMVYDDRGNFIGDAHWQADGALEEGEELQLDRGSAIVQVADYVGSREQDLTEVLDKRVREVEKRRAVAAARTPASGRAAPAPAAAPAAAAAAAAAAAEGTHFQLMHRPLSSIVPSPGPLGRASISTRSPFEVRKADRLAAPQQQAPTPARKRRRSPSPPSKAGFARSLFGAALSLSGSTGGLVNRRPGVLKEREVNVQDVRSGEISDDDVVIVEERPRVRSALQQTRQLQEKAFTRPQERPRKEAAGPDTPSEIPDTRGPPTSGIWRNRDSSPAQLESLPALVKDKSRKAQVTKEDVVEQRNARKSKVAHITKKTPLSKRTTESRLLKGARRTLQEEEEEEEGEERPTPKVSDKRGLNESSRLTTTAHQKRQRCTTEDPATSERPVSVATKPKERRAELRIRPRQRRGLLMVSERRQAQEAQAQEAQAQQAQKPSTSTIPNEQSMTAAPTATARNASPEWRDSHLDDINLEAAPESESLFVRGSDLEGDPFGLSSAPSERIIDVASGNTARDASPDRSNTTFLGGFTLESAPDVAPQNTWKSTFALEPDLGGDPFGTSSAPSEQNMDAAGTGAARTASPDRSDTTFLGGFTLETTPDAAPPNTWEYMFALESDPAGDPFGIDPASSKQSINAVGTDAPPNASGRRDTPDLGGFTLEATPEAAPQNIRESIFALQSEVGGDSSGIDPTPSAFDQQEANHAASVSDLVPESPVARHKRSQSPEKGPDHSSDASDVVEDLRQQREHCTEHLLAEVVVESQKLSDLLETDNDKGKSQALLDPDDIAEASPEKHNTEAITSSGEEQIGVVSNAVGDEAPQQADHEQFETPRIPGAQTSRNGAEVEAPPANVPTDGESEEFTPATKRRPRKRAKPPPSSEEMPARRVPPRRRSAKVKTGSQAEAAVEASEESDHAPRKRRPTVKKNARSKAGIARDEDTEEEAASDCAPRKRSKRRQSKTESEMTASQQAAKLAEPSIKKLPRKGIKSKEIFGFVPPPETGGTAPSAFSITTLSRIGVVGRPPTALNRPPGISLTIKPGRRSQDGSAPGCDKQSADQIDQPSEGQTLISEAQPGDNIAAERIPDGGHDTAMAARPVPDQPAPCVPPSEKDTAQNDGLSARAKIANPATRGKKAARKTDAAGQAPQYVVPFEPPQPVRPVPKPKLPKPNGALPGFSTAKGGAWSAHAEDLLGMTRPTGKRK</sequence>
<name>A0A9P7QGR6_9HYPO</name>
<comment type="caution">
    <text evidence="3">The sequence shown here is derived from an EMBL/GenBank/DDBJ whole genome shotgun (WGS) entry which is preliminary data.</text>
</comment>
<dbReference type="GO" id="GO:0005634">
    <property type="term" value="C:nucleus"/>
    <property type="evidence" value="ECO:0007669"/>
    <property type="project" value="TreeGrafter"/>
</dbReference>
<gene>
    <name evidence="3" type="ORF">E4U09_001884</name>
</gene>
<dbReference type="Proteomes" id="UP000707071">
    <property type="component" value="Unassembled WGS sequence"/>
</dbReference>
<feature type="compositionally biased region" description="Basic and acidic residues" evidence="1">
    <location>
        <begin position="402"/>
        <end position="414"/>
    </location>
</feature>
<feature type="domain" description="5'-3' DNA helicase ZGRF1-like N-terminal" evidence="2">
    <location>
        <begin position="26"/>
        <end position="107"/>
    </location>
</feature>
<feature type="compositionally biased region" description="Low complexity" evidence="1">
    <location>
        <begin position="476"/>
        <end position="489"/>
    </location>
</feature>
<reference evidence="3 4" key="1">
    <citation type="journal article" date="2020" name="bioRxiv">
        <title>Whole genome comparisons of ergot fungi reveals the divergence and evolution of species within the genus Claviceps are the result of varying mechanisms driving genome evolution and host range expansion.</title>
        <authorList>
            <person name="Wyka S.A."/>
            <person name="Mondo S.J."/>
            <person name="Liu M."/>
            <person name="Dettman J."/>
            <person name="Nalam V."/>
            <person name="Broders K.D."/>
        </authorList>
    </citation>
    <scope>NUCLEOTIDE SEQUENCE [LARGE SCALE GENOMIC DNA]</scope>
    <source>
        <strain evidence="3 4">Clav52</strain>
    </source>
</reference>
<dbReference type="InterPro" id="IPR018838">
    <property type="entry name" value="ZGRF1-like_N"/>
</dbReference>
<accession>A0A9P7QGR6</accession>
<evidence type="ECO:0000313" key="3">
    <source>
        <dbReference type="EMBL" id="KAG6296072.1"/>
    </source>
</evidence>
<feature type="compositionally biased region" description="Low complexity" evidence="1">
    <location>
        <begin position="641"/>
        <end position="652"/>
    </location>
</feature>
<protein>
    <recommendedName>
        <fullName evidence="2">5'-3' DNA helicase ZGRF1-like N-terminal domain-containing protein</fullName>
    </recommendedName>
</protein>
<dbReference type="EMBL" id="SRRH01000178">
    <property type="protein sequence ID" value="KAG6296072.1"/>
    <property type="molecule type" value="Genomic_DNA"/>
</dbReference>
<feature type="compositionally biased region" description="Polar residues" evidence="1">
    <location>
        <begin position="490"/>
        <end position="512"/>
    </location>
</feature>
<dbReference type="AlphaFoldDB" id="A0A9P7QGR6"/>
<feature type="compositionally biased region" description="Polar residues" evidence="1">
    <location>
        <begin position="563"/>
        <end position="579"/>
    </location>
</feature>
<feature type="compositionally biased region" description="Basic residues" evidence="1">
    <location>
        <begin position="360"/>
        <end position="374"/>
    </location>
</feature>
<proteinExistence type="predicted"/>
<evidence type="ECO:0000259" key="2">
    <source>
        <dbReference type="Pfam" id="PF10382"/>
    </source>
</evidence>
<evidence type="ECO:0000256" key="1">
    <source>
        <dbReference type="SAM" id="MobiDB-lite"/>
    </source>
</evidence>
<feature type="compositionally biased region" description="Basic and acidic residues" evidence="1">
    <location>
        <begin position="349"/>
        <end position="359"/>
    </location>
</feature>
<dbReference type="InterPro" id="IPR052800">
    <property type="entry name" value="DNA_Repair_Helicase_ZGRF1"/>
</dbReference>
<feature type="compositionally biased region" description="Polar residues" evidence="1">
    <location>
        <begin position="415"/>
        <end position="424"/>
    </location>
</feature>
<dbReference type="GO" id="GO:0006302">
    <property type="term" value="P:double-strand break repair"/>
    <property type="evidence" value="ECO:0007669"/>
    <property type="project" value="TreeGrafter"/>
</dbReference>
<feature type="compositionally biased region" description="Low complexity" evidence="1">
    <location>
        <begin position="196"/>
        <end position="205"/>
    </location>
</feature>
<feature type="compositionally biased region" description="Polar residues" evidence="1">
    <location>
        <begin position="613"/>
        <end position="622"/>
    </location>
</feature>
<evidence type="ECO:0000313" key="4">
    <source>
        <dbReference type="Proteomes" id="UP000707071"/>
    </source>
</evidence>
<feature type="region of interest" description="Disordered" evidence="1">
    <location>
        <begin position="820"/>
        <end position="1230"/>
    </location>
</feature>
<keyword evidence="4" id="KW-1185">Reference proteome</keyword>
<organism evidence="3 4">
    <name type="scientific">Claviceps aff. purpurea</name>
    <dbReference type="NCBI Taxonomy" id="1967640"/>
    <lineage>
        <taxon>Eukaryota</taxon>
        <taxon>Fungi</taxon>
        <taxon>Dikarya</taxon>
        <taxon>Ascomycota</taxon>
        <taxon>Pezizomycotina</taxon>
        <taxon>Sordariomycetes</taxon>
        <taxon>Hypocreomycetidae</taxon>
        <taxon>Hypocreales</taxon>
        <taxon>Clavicipitaceae</taxon>
        <taxon>Claviceps</taxon>
    </lineage>
</organism>
<feature type="compositionally biased region" description="Pro residues" evidence="1">
    <location>
        <begin position="1201"/>
        <end position="1213"/>
    </location>
</feature>
<feature type="compositionally biased region" description="Basic and acidic residues" evidence="1">
    <location>
        <begin position="448"/>
        <end position="458"/>
    </location>
</feature>
<feature type="compositionally biased region" description="Basic and acidic residues" evidence="1">
    <location>
        <begin position="286"/>
        <end position="303"/>
    </location>
</feature>